<dbReference type="InterPro" id="IPR001789">
    <property type="entry name" value="Sig_transdc_resp-reg_receiver"/>
</dbReference>
<keyword evidence="5" id="KW-0804">Transcription</keyword>
<feature type="domain" description="Response regulatory" evidence="7">
    <location>
        <begin position="4"/>
        <end position="118"/>
    </location>
</feature>
<dbReference type="Pfam" id="PF00158">
    <property type="entry name" value="Sigma54_activat"/>
    <property type="match status" value="1"/>
</dbReference>
<dbReference type="Gene3D" id="3.40.50.300">
    <property type="entry name" value="P-loop containing nucleotide triphosphate hydrolases"/>
    <property type="match status" value="1"/>
</dbReference>
<reference evidence="8" key="1">
    <citation type="submission" date="2019-10" db="EMBL/GenBank/DDBJ databases">
        <title>Metagenomic sequencing of thiosulfate-disproportionating enrichment culture.</title>
        <authorList>
            <person name="Umezawa K."/>
            <person name="Kojima H."/>
            <person name="Fukui M."/>
        </authorList>
    </citation>
    <scope>NUCLEOTIDE SEQUENCE</scope>
    <source>
        <strain evidence="8">45J</strain>
    </source>
</reference>
<dbReference type="FunFam" id="3.40.50.300:FF:000006">
    <property type="entry name" value="DNA-binding transcriptional regulator NtrC"/>
    <property type="match status" value="1"/>
</dbReference>
<evidence type="ECO:0000256" key="2">
    <source>
        <dbReference type="ARBA" id="ARBA00022840"/>
    </source>
</evidence>
<dbReference type="InterPro" id="IPR025662">
    <property type="entry name" value="Sigma_54_int_dom_ATP-bd_1"/>
</dbReference>
<dbReference type="Pfam" id="PF02954">
    <property type="entry name" value="HTH_8"/>
    <property type="match status" value="1"/>
</dbReference>
<dbReference type="InterPro" id="IPR027417">
    <property type="entry name" value="P-loop_NTPase"/>
</dbReference>
<dbReference type="EMBL" id="BLAB01000001">
    <property type="protein sequence ID" value="GER93206.1"/>
    <property type="molecule type" value="Genomic_DNA"/>
</dbReference>
<dbReference type="PROSITE" id="PS50110">
    <property type="entry name" value="RESPONSE_REGULATORY"/>
    <property type="match status" value="1"/>
</dbReference>
<dbReference type="InterPro" id="IPR002197">
    <property type="entry name" value="HTH_Fis"/>
</dbReference>
<dbReference type="SMART" id="SM00448">
    <property type="entry name" value="REC"/>
    <property type="match status" value="1"/>
</dbReference>
<evidence type="ECO:0000259" key="7">
    <source>
        <dbReference type="PROSITE" id="PS50110"/>
    </source>
</evidence>
<dbReference type="SUPFAM" id="SSF52540">
    <property type="entry name" value="P-loop containing nucleoside triphosphate hydrolases"/>
    <property type="match status" value="1"/>
</dbReference>
<dbReference type="GO" id="GO:0043565">
    <property type="term" value="F:sequence-specific DNA binding"/>
    <property type="evidence" value="ECO:0007669"/>
    <property type="project" value="InterPro"/>
</dbReference>
<dbReference type="SMART" id="SM00382">
    <property type="entry name" value="AAA"/>
    <property type="match status" value="1"/>
</dbReference>
<dbReference type="PANTHER" id="PTHR32071">
    <property type="entry name" value="TRANSCRIPTIONAL REGULATORY PROTEIN"/>
    <property type="match status" value="1"/>
</dbReference>
<keyword evidence="4" id="KW-0238">DNA-binding</keyword>
<keyword evidence="3" id="KW-0805">Transcription regulation</keyword>
<dbReference type="SUPFAM" id="SSF46689">
    <property type="entry name" value="Homeodomain-like"/>
    <property type="match status" value="1"/>
</dbReference>
<keyword evidence="2" id="KW-0067">ATP-binding</keyword>
<dbReference type="Gene3D" id="1.10.8.60">
    <property type="match status" value="1"/>
</dbReference>
<dbReference type="CDD" id="cd00009">
    <property type="entry name" value="AAA"/>
    <property type="match status" value="1"/>
</dbReference>
<protein>
    <submittedName>
        <fullName evidence="8">Sigma-54-dependent Fis family transcriptional regulator</fullName>
    </submittedName>
</protein>
<feature type="domain" description="Sigma-54 factor interaction" evidence="6">
    <location>
        <begin position="141"/>
        <end position="370"/>
    </location>
</feature>
<name>A0A5J4L6M9_9ZZZZ</name>
<evidence type="ECO:0000256" key="1">
    <source>
        <dbReference type="ARBA" id="ARBA00022741"/>
    </source>
</evidence>
<dbReference type="AlphaFoldDB" id="A0A5J4L6M9"/>
<dbReference type="PROSITE" id="PS00676">
    <property type="entry name" value="SIGMA54_INTERACT_2"/>
    <property type="match status" value="1"/>
</dbReference>
<dbReference type="InterPro" id="IPR058031">
    <property type="entry name" value="AAA_lid_NorR"/>
</dbReference>
<dbReference type="InterPro" id="IPR009057">
    <property type="entry name" value="Homeodomain-like_sf"/>
</dbReference>
<dbReference type="PROSITE" id="PS00688">
    <property type="entry name" value="SIGMA54_INTERACT_3"/>
    <property type="match status" value="1"/>
</dbReference>
<evidence type="ECO:0000259" key="6">
    <source>
        <dbReference type="PROSITE" id="PS50045"/>
    </source>
</evidence>
<dbReference type="GO" id="GO:0006355">
    <property type="term" value="P:regulation of DNA-templated transcription"/>
    <property type="evidence" value="ECO:0007669"/>
    <property type="project" value="InterPro"/>
</dbReference>
<dbReference type="InterPro" id="IPR025944">
    <property type="entry name" value="Sigma_54_int_dom_CS"/>
</dbReference>
<dbReference type="PROSITE" id="PS00675">
    <property type="entry name" value="SIGMA54_INTERACT_1"/>
    <property type="match status" value="1"/>
</dbReference>
<dbReference type="GO" id="GO:0005524">
    <property type="term" value="F:ATP binding"/>
    <property type="evidence" value="ECO:0007669"/>
    <property type="project" value="UniProtKB-KW"/>
</dbReference>
<accession>A0A5J4L6M9</accession>
<dbReference type="GO" id="GO:0000160">
    <property type="term" value="P:phosphorelay signal transduction system"/>
    <property type="evidence" value="ECO:0007669"/>
    <property type="project" value="InterPro"/>
</dbReference>
<dbReference type="SUPFAM" id="SSF52172">
    <property type="entry name" value="CheY-like"/>
    <property type="match status" value="1"/>
</dbReference>
<gene>
    <name evidence="8" type="ORF">A45J_0942</name>
</gene>
<dbReference type="PROSITE" id="PS50045">
    <property type="entry name" value="SIGMA54_INTERACT_4"/>
    <property type="match status" value="1"/>
</dbReference>
<dbReference type="Pfam" id="PF25601">
    <property type="entry name" value="AAA_lid_14"/>
    <property type="match status" value="1"/>
</dbReference>
<dbReference type="InterPro" id="IPR002078">
    <property type="entry name" value="Sigma_54_int"/>
</dbReference>
<dbReference type="Gene3D" id="1.10.10.60">
    <property type="entry name" value="Homeodomain-like"/>
    <property type="match status" value="1"/>
</dbReference>
<proteinExistence type="predicted"/>
<evidence type="ECO:0000256" key="4">
    <source>
        <dbReference type="ARBA" id="ARBA00023125"/>
    </source>
</evidence>
<dbReference type="InterPro" id="IPR011006">
    <property type="entry name" value="CheY-like_superfamily"/>
</dbReference>
<comment type="caution">
    <text evidence="8">The sequence shown here is derived from an EMBL/GenBank/DDBJ whole genome shotgun (WGS) entry which is preliminary data.</text>
</comment>
<sequence>MINKVLIVEDSKTTRLILRRMLEKEAYAIYEAANGIEAINIFSKDKPDVVILDLNMPGMDGIQTINEIKKIDASIPVIVVTSQGDMSTAVETMKLGAYDFLVKPVEAGKLIVTVKRAIEKLYLQKEISSLHESVDKSLEWTLGSSNAMKKVIEQIKQVAQSDFSIIIQGETGTGKTFVANIIHNLSKRSNKPFIKIDLSAIPETLVESELFGYEKGAFTGAIVNKSGFLKIADGGTILIDELENLSPMVQSKLLSVVENMTIYPLGSKKPITVDVRIIAATNKDIKSNVIEKKFRDDLFYRLGEFIISLPPLRSRVEDIPFFAKKFIIDACSELNKGILDIDEDTIEILKRHTWPGNLRELKNVLRRAVLFSNEGRIKSEHLKFLIEDKEYISYNDLYPIMPLKDAISSLEKKLIMKALEIYNWNKTKVSAALQIDHKTLNTKIKEYQINNHGNNSQ</sequence>
<dbReference type="InterPro" id="IPR025943">
    <property type="entry name" value="Sigma_54_int_dom_ATP-bd_2"/>
</dbReference>
<evidence type="ECO:0000256" key="5">
    <source>
        <dbReference type="ARBA" id="ARBA00023163"/>
    </source>
</evidence>
<evidence type="ECO:0000313" key="8">
    <source>
        <dbReference type="EMBL" id="GER93206.1"/>
    </source>
</evidence>
<dbReference type="InterPro" id="IPR003593">
    <property type="entry name" value="AAA+_ATPase"/>
</dbReference>
<evidence type="ECO:0000256" key="3">
    <source>
        <dbReference type="ARBA" id="ARBA00023015"/>
    </source>
</evidence>
<keyword evidence="1" id="KW-0547">Nucleotide-binding</keyword>
<organism evidence="8">
    <name type="scientific">hot springs metagenome</name>
    <dbReference type="NCBI Taxonomy" id="433727"/>
    <lineage>
        <taxon>unclassified sequences</taxon>
        <taxon>metagenomes</taxon>
        <taxon>ecological metagenomes</taxon>
    </lineage>
</organism>
<dbReference type="Pfam" id="PF00072">
    <property type="entry name" value="Response_reg"/>
    <property type="match status" value="1"/>
</dbReference>
<dbReference type="Gene3D" id="3.40.50.2300">
    <property type="match status" value="1"/>
</dbReference>